<proteinExistence type="predicted"/>
<dbReference type="Gene3D" id="2.60.40.4270">
    <property type="entry name" value="Listeria-Bacteroides repeat domain"/>
    <property type="match status" value="1"/>
</dbReference>
<dbReference type="InterPro" id="IPR042229">
    <property type="entry name" value="Listeria/Bacterioides_rpt_sf"/>
</dbReference>
<feature type="signal peptide" evidence="2">
    <location>
        <begin position="1"/>
        <end position="27"/>
    </location>
</feature>
<dbReference type="NCBIfam" id="TIGR02543">
    <property type="entry name" value="List_Bact_rpt"/>
    <property type="match status" value="1"/>
</dbReference>
<evidence type="ECO:0000313" key="3">
    <source>
        <dbReference type="EMBL" id="EFM64602.1"/>
    </source>
</evidence>
<feature type="chain" id="PRO_5003133834" evidence="2">
    <location>
        <begin position="28"/>
        <end position="757"/>
    </location>
</feature>
<dbReference type="Gene3D" id="3.40.50.12090">
    <property type="match status" value="2"/>
</dbReference>
<dbReference type="AlphaFoldDB" id="E0E379"/>
<dbReference type="InterPro" id="IPR013378">
    <property type="entry name" value="InlB-like_B-rpt"/>
</dbReference>
<sequence length="757" mass="83860">MKFKKLTSMVLCASMLAVMGQGFVSFAKEQDDILSHNKDLFKEYNDSVKEGYDIKNNWLKLKLVPYSEHNLIAAGIIHELENFQFGPDTPEPAKPVGFLLPEGINAKEELFDYIYDSYIFGSLGVTGSEIEKFRSVAEQSGKGELYKKVKYPESDMSAKGETNKVCKLTANELKNKTIDIKSDLSTLKAWEEFTYDEDTINREGTFYTKIYLALELPDGLSYTKSDGRYDFLHDPEAIKELVDVKNPDYKIRIVDIKGKKATIELVYRVERVNLEGFKNKANLNIDLSVGGIKFDNIKSLDKKYTIKGSIYGYLSNGDHDPILAKLPIHMAKSTDYKPYIRDVNAFSTMQEKAGKDEASDLDKIMSITVAVKSCTVTFINGSSQSEVLVEPGKSINGDIDDSQSMPSDPTRLGYTFKGWFTQPDGKGDKFTGDTVVNSDMTVYAYFKKDPSNPYNPGKPDPGRVDGDDRIETGIKISQKYYDKAKTVIVVRHDLFPDSMTASVLAKLKDAPILLNPTNKLDPRVGAEIKRLGAEEVIIVGGPDSISEKVRGDLKAYDKDKDVERIAGVDRYGTSEMVARRVTGITGKKNTGVIASGQVFPDALSVGTFASRDGYPILLVKKNLVPDQVVRAIKDLDIKKTYIAGGTNTISKSTEAKLPGVLERMAGKDRYETSVAIAKSKFKDSREAFIASGEEFADALVISPVSGKYNRPTLLASRNKKTNAVVKKYIEESYLTSITAIGGEKYLPKSVILDLVGK</sequence>
<comment type="subcellular location">
    <subcellularLocation>
        <location evidence="1">Cell envelope</location>
    </subcellularLocation>
</comment>
<dbReference type="EMBL" id="ADGQ01000056">
    <property type="protein sequence ID" value="EFM64602.1"/>
    <property type="molecule type" value="Genomic_DNA"/>
</dbReference>
<dbReference type="GeneID" id="84801582"/>
<dbReference type="InterPro" id="IPR051922">
    <property type="entry name" value="Bact_Sporulation_Assoc"/>
</dbReference>
<gene>
    <name evidence="3" type="ORF">HMPREF0634_1493</name>
</gene>
<dbReference type="RefSeq" id="WP_007789680.1">
    <property type="nucleotide sequence ID" value="NZ_ADGQ01000056.1"/>
</dbReference>
<evidence type="ECO:0000313" key="4">
    <source>
        <dbReference type="Proteomes" id="UP000003244"/>
    </source>
</evidence>
<evidence type="ECO:0000256" key="2">
    <source>
        <dbReference type="SAM" id="SignalP"/>
    </source>
</evidence>
<accession>E0E379</accession>
<dbReference type="eggNOG" id="COG2247">
    <property type="taxonomic scope" value="Bacteria"/>
</dbReference>
<organism evidence="3 4">
    <name type="scientific">Peptostreptococcus stomatis DSM 17678</name>
    <dbReference type="NCBI Taxonomy" id="596315"/>
    <lineage>
        <taxon>Bacteria</taxon>
        <taxon>Bacillati</taxon>
        <taxon>Bacillota</taxon>
        <taxon>Clostridia</taxon>
        <taxon>Peptostreptococcales</taxon>
        <taxon>Peptostreptococcaceae</taxon>
        <taxon>Peptostreptococcus</taxon>
    </lineage>
</organism>
<comment type="caution">
    <text evidence="3">The sequence shown here is derived from an EMBL/GenBank/DDBJ whole genome shotgun (WGS) entry which is preliminary data.</text>
</comment>
<dbReference type="Pfam" id="PF04122">
    <property type="entry name" value="CW_binding_2"/>
    <property type="match status" value="3"/>
</dbReference>
<keyword evidence="2" id="KW-0732">Signal</keyword>
<protein>
    <submittedName>
        <fullName evidence="3">Repeat protein</fullName>
    </submittedName>
</protein>
<dbReference type="GO" id="GO:0030313">
    <property type="term" value="C:cell envelope"/>
    <property type="evidence" value="ECO:0007669"/>
    <property type="project" value="UniProtKB-SubCell"/>
</dbReference>
<dbReference type="Pfam" id="PF09479">
    <property type="entry name" value="Flg_new"/>
    <property type="match status" value="1"/>
</dbReference>
<dbReference type="PANTHER" id="PTHR30032:SF1">
    <property type="entry name" value="N-ACETYLMURAMOYL-L-ALANINE AMIDASE LYTC"/>
    <property type="match status" value="1"/>
</dbReference>
<dbReference type="Proteomes" id="UP000003244">
    <property type="component" value="Unassembled WGS sequence"/>
</dbReference>
<dbReference type="InterPro" id="IPR007253">
    <property type="entry name" value="Cell_wall-bd_2"/>
</dbReference>
<reference evidence="3 4" key="1">
    <citation type="submission" date="2010-08" db="EMBL/GenBank/DDBJ databases">
        <authorList>
            <person name="Harkins D.M."/>
            <person name="Madupu R."/>
            <person name="Durkin A.S."/>
            <person name="Torralba M."/>
            <person name="Methe B."/>
            <person name="Sutton G.G."/>
            <person name="Nelson K.E."/>
        </authorList>
    </citation>
    <scope>NUCLEOTIDE SEQUENCE [LARGE SCALE GENOMIC DNA]</scope>
    <source>
        <strain evidence="3 4">DSM 17678</strain>
    </source>
</reference>
<name>E0E379_9FIRM</name>
<keyword evidence="4" id="KW-1185">Reference proteome</keyword>
<dbReference type="PANTHER" id="PTHR30032">
    <property type="entry name" value="N-ACETYLMURAMOYL-L-ALANINE AMIDASE-RELATED"/>
    <property type="match status" value="1"/>
</dbReference>
<evidence type="ECO:0000256" key="1">
    <source>
        <dbReference type="ARBA" id="ARBA00004196"/>
    </source>
</evidence>